<evidence type="ECO:0000256" key="23">
    <source>
        <dbReference type="SAM" id="Coils"/>
    </source>
</evidence>
<comment type="subcellular location">
    <subcellularLocation>
        <location evidence="2">Cell membrane</location>
        <topology evidence="2">Single-pass type II membrane protein</topology>
    </subcellularLocation>
</comment>
<evidence type="ECO:0000256" key="8">
    <source>
        <dbReference type="ARBA" id="ARBA00022676"/>
    </source>
</evidence>
<evidence type="ECO:0000256" key="4">
    <source>
        <dbReference type="ARBA" id="ARBA00018638"/>
    </source>
</evidence>
<feature type="transmembrane region" description="Helical" evidence="25">
    <location>
        <begin position="12"/>
        <end position="29"/>
    </location>
</feature>
<dbReference type="InterPro" id="IPR001264">
    <property type="entry name" value="Glyco_trans_51"/>
</dbReference>
<dbReference type="Gene3D" id="3.40.710.10">
    <property type="entry name" value="DD-peptidase/beta-lactamase superfamily"/>
    <property type="match status" value="1"/>
</dbReference>
<evidence type="ECO:0000256" key="13">
    <source>
        <dbReference type="ARBA" id="ARBA00022968"/>
    </source>
</evidence>
<feature type="domain" description="Glycosyl transferase family 51" evidence="27">
    <location>
        <begin position="98"/>
        <end position="265"/>
    </location>
</feature>
<keyword evidence="13" id="KW-0735">Signal-anchor</keyword>
<keyword evidence="8" id="KW-0328">Glycosyltransferase</keyword>
<sequence length="957" mass="107061">MKSNPTPHSLMHAFSGFFVSLFGILGWLFQSILHLLTCGLILCGLIGLLIYAKVRPELDHCREVAYDKLAQMQRQDFSMLSDTEIYDKNDQLIGLINAGHYEYVPINQISMNLQNAYIAQEDRRFKSHTGVDWIATFRAGLALVKNRGEITQGGSTITQQVVKNTYLTQEQSFTRKIVEILLAPEIEKKYSKADIMEFYCNTNFYGNHCYGVEAASRYYFGKDASDLEPYEAAVLVGISNSPTAYNPVRNPEASLKKRNDVLHSMLEVGYLTEDAYQNAISQPLSIVQEEGEGSDENYMSSYAIHCAALALMKLDNFQFQYIFKDKSDYDTYMENYQATYTEKADDIRAGGYRIYTTLDQDLQNTLQTQLDEVLSPYTELQDNGKYALQGAGVIVDNMTNSVVAVVGGRGVDDVYNRAYLSARQPGSTIKPLIDYGPAFDTGEYYPARLVNDHKWEDGPSNSGGSYYGNVSVREALNRSLNTVAWQILTDIGIDYGLNYLGEMEFQKLTYIDNGVPSLSIGGFTNGVRVVDMAKGYSTLANGGVYNDQTCIRKIDHEHNGELTKNLKAHSQVVYQQDSAYMLTDVLKGTLNESYGTGYGLALESGMPAAGKTGTTNSSKDTWFCGYTRYYTTAVWVGYDTPRSMPGIYGKTYAGKIWKQVMDQIHEGKELLDWEQPATVEMTTDSKSGITDLFSATLHERAEQSLHDKEQRKLEEDLEAAVTAFEDKTIETVEDTYWVKEQYQSIISKLNLMDGSDKRTELLERMTKRNEEFAPIISEMQDTIALYEAQKAKEKAEAQKKAEEDAITARKNQEIQTRKNTFLSALRDVENLEYQSEDAEDLVQNAISKLSLVETYEEAASYKDRLQKAIDRIATLPTESEWQAAKQAEEEAKAESQAADQQQIVLEQQSLRSYLNQAKRSWNTWTSQPAAAPAAGPGAAPGSASQPALSAPTTGGNN</sequence>
<dbReference type="EC" id="3.4.16.4" evidence="3"/>
<keyword evidence="18" id="KW-0511">Multifunctional enzyme</keyword>
<evidence type="ECO:0000256" key="2">
    <source>
        <dbReference type="ARBA" id="ARBA00004401"/>
    </source>
</evidence>
<keyword evidence="6" id="KW-0121">Carboxypeptidase</keyword>
<proteinExistence type="predicted"/>
<dbReference type="Gene3D" id="1.10.3810.10">
    <property type="entry name" value="Biosynthetic peptidoglycan transglycosylase-like"/>
    <property type="match status" value="1"/>
</dbReference>
<evidence type="ECO:0000256" key="1">
    <source>
        <dbReference type="ARBA" id="ARBA00002624"/>
    </source>
</evidence>
<dbReference type="InterPro" id="IPR050396">
    <property type="entry name" value="Glycosyltr_51/Transpeptidase"/>
</dbReference>
<evidence type="ECO:0000259" key="27">
    <source>
        <dbReference type="Pfam" id="PF00912"/>
    </source>
</evidence>
<evidence type="ECO:0000256" key="14">
    <source>
        <dbReference type="ARBA" id="ARBA00022984"/>
    </source>
</evidence>
<evidence type="ECO:0000256" key="10">
    <source>
        <dbReference type="ARBA" id="ARBA00022692"/>
    </source>
</evidence>
<evidence type="ECO:0000256" key="7">
    <source>
        <dbReference type="ARBA" id="ARBA00022670"/>
    </source>
</evidence>
<evidence type="ECO:0000313" key="29">
    <source>
        <dbReference type="Proteomes" id="UP001437460"/>
    </source>
</evidence>
<evidence type="ECO:0000256" key="16">
    <source>
        <dbReference type="ARBA" id="ARBA00023136"/>
    </source>
</evidence>
<evidence type="ECO:0000256" key="22">
    <source>
        <dbReference type="ARBA" id="ARBA00049902"/>
    </source>
</evidence>
<evidence type="ECO:0000256" key="11">
    <source>
        <dbReference type="ARBA" id="ARBA00022801"/>
    </source>
</evidence>
<dbReference type="InterPro" id="IPR001460">
    <property type="entry name" value="PCN-bd_Tpept"/>
</dbReference>
<dbReference type="InterPro" id="IPR023346">
    <property type="entry name" value="Lysozyme-like_dom_sf"/>
</dbReference>
<keyword evidence="14" id="KW-0573">Peptidoglycan synthesis</keyword>
<evidence type="ECO:0000256" key="17">
    <source>
        <dbReference type="ARBA" id="ARBA00023251"/>
    </source>
</evidence>
<keyword evidence="17" id="KW-0046">Antibiotic resistance</keyword>
<dbReference type="RefSeq" id="WP_349229650.1">
    <property type="nucleotide sequence ID" value="NZ_JBBMFJ010000020.1"/>
</dbReference>
<dbReference type="PANTHER" id="PTHR32282">
    <property type="entry name" value="BINDING PROTEIN TRANSPEPTIDASE, PUTATIVE-RELATED"/>
    <property type="match status" value="1"/>
</dbReference>
<feature type="region of interest" description="Disordered" evidence="24">
    <location>
        <begin position="924"/>
        <end position="957"/>
    </location>
</feature>
<keyword evidence="5" id="KW-1003">Cell membrane</keyword>
<evidence type="ECO:0000259" key="26">
    <source>
        <dbReference type="Pfam" id="PF00905"/>
    </source>
</evidence>
<feature type="compositionally biased region" description="Low complexity" evidence="24">
    <location>
        <begin position="926"/>
        <end position="951"/>
    </location>
</feature>
<comment type="catalytic activity">
    <reaction evidence="20">
        <text>Preferential cleavage: (Ac)2-L-Lys-D-Ala-|-D-Ala. Also transpeptidation of peptidyl-alanyl moieties that are N-acyl substituents of D-alanine.</text>
        <dbReference type="EC" id="3.4.16.4"/>
    </reaction>
</comment>
<keyword evidence="29" id="KW-1185">Reference proteome</keyword>
<reference evidence="28 29" key="1">
    <citation type="submission" date="2024-03" db="EMBL/GenBank/DDBJ databases">
        <title>Human intestinal bacterial collection.</title>
        <authorList>
            <person name="Pauvert C."/>
            <person name="Hitch T.C.A."/>
            <person name="Clavel T."/>
        </authorList>
    </citation>
    <scope>NUCLEOTIDE SEQUENCE [LARGE SCALE GENOMIC DNA]</scope>
    <source>
        <strain evidence="28 29">CLA-AP-H27</strain>
    </source>
</reference>
<evidence type="ECO:0000256" key="12">
    <source>
        <dbReference type="ARBA" id="ARBA00022960"/>
    </source>
</evidence>
<keyword evidence="15 25" id="KW-1133">Transmembrane helix</keyword>
<evidence type="ECO:0000256" key="21">
    <source>
        <dbReference type="ARBA" id="ARBA00044770"/>
    </source>
</evidence>
<keyword evidence="12" id="KW-0133">Cell shape</keyword>
<dbReference type="InterPro" id="IPR012338">
    <property type="entry name" value="Beta-lactam/transpept-like"/>
</dbReference>
<dbReference type="EC" id="2.4.99.28" evidence="21"/>
<dbReference type="Pfam" id="PF00905">
    <property type="entry name" value="Transpeptidase"/>
    <property type="match status" value="1"/>
</dbReference>
<keyword evidence="19" id="KW-0961">Cell wall biogenesis/degradation</keyword>
<evidence type="ECO:0000256" key="15">
    <source>
        <dbReference type="ARBA" id="ARBA00022989"/>
    </source>
</evidence>
<accession>A0ABV1HMI9</accession>
<evidence type="ECO:0000256" key="19">
    <source>
        <dbReference type="ARBA" id="ARBA00023316"/>
    </source>
</evidence>
<comment type="function">
    <text evidence="1">Cell wall formation. Synthesis of cross-linked peptidoglycan from the lipid intermediates. The enzyme has a penicillin-insensitive transglycosylase N-terminal domain (formation of linear glycan strands) and a penicillin-sensitive transpeptidase C-terminal domain (cross-linking of the peptide subunits).</text>
</comment>
<dbReference type="SUPFAM" id="SSF56601">
    <property type="entry name" value="beta-lactamase/transpeptidase-like"/>
    <property type="match status" value="1"/>
</dbReference>
<organism evidence="28 29">
    <name type="scientific">Ventrimonas faecis</name>
    <dbReference type="NCBI Taxonomy" id="3133170"/>
    <lineage>
        <taxon>Bacteria</taxon>
        <taxon>Bacillati</taxon>
        <taxon>Bacillota</taxon>
        <taxon>Clostridia</taxon>
        <taxon>Lachnospirales</taxon>
        <taxon>Lachnospiraceae</taxon>
        <taxon>Ventrimonas</taxon>
    </lineage>
</organism>
<evidence type="ECO:0000256" key="25">
    <source>
        <dbReference type="SAM" id="Phobius"/>
    </source>
</evidence>
<protein>
    <recommendedName>
        <fullName evidence="4">Penicillin-binding protein 1A</fullName>
        <ecNumber evidence="21">2.4.99.28</ecNumber>
        <ecNumber evidence="3">3.4.16.4</ecNumber>
    </recommendedName>
</protein>
<feature type="domain" description="Penicillin-binding protein transpeptidase" evidence="26">
    <location>
        <begin position="390"/>
        <end position="662"/>
    </location>
</feature>
<dbReference type="EMBL" id="JBBMFJ010000020">
    <property type="protein sequence ID" value="MEQ2563520.1"/>
    <property type="molecule type" value="Genomic_DNA"/>
</dbReference>
<dbReference type="Pfam" id="PF00912">
    <property type="entry name" value="Transgly"/>
    <property type="match status" value="1"/>
</dbReference>
<evidence type="ECO:0000256" key="20">
    <source>
        <dbReference type="ARBA" id="ARBA00034000"/>
    </source>
</evidence>
<evidence type="ECO:0000256" key="24">
    <source>
        <dbReference type="SAM" id="MobiDB-lite"/>
    </source>
</evidence>
<evidence type="ECO:0000313" key="28">
    <source>
        <dbReference type="EMBL" id="MEQ2563520.1"/>
    </source>
</evidence>
<evidence type="ECO:0000256" key="6">
    <source>
        <dbReference type="ARBA" id="ARBA00022645"/>
    </source>
</evidence>
<comment type="catalytic activity">
    <reaction evidence="22">
        <text>[GlcNAc-(1-&gt;4)-Mur2Ac(oyl-L-Ala-gamma-D-Glu-L-Lys-D-Ala-D-Ala)](n)-di-trans,octa-cis-undecaprenyl diphosphate + beta-D-GlcNAc-(1-&gt;4)-Mur2Ac(oyl-L-Ala-gamma-D-Glu-L-Lys-D-Ala-D-Ala)-di-trans,octa-cis-undecaprenyl diphosphate = [GlcNAc-(1-&gt;4)-Mur2Ac(oyl-L-Ala-gamma-D-Glu-L-Lys-D-Ala-D-Ala)](n+1)-di-trans,octa-cis-undecaprenyl diphosphate + di-trans,octa-cis-undecaprenyl diphosphate + H(+)</text>
        <dbReference type="Rhea" id="RHEA:23708"/>
        <dbReference type="Rhea" id="RHEA-COMP:9602"/>
        <dbReference type="Rhea" id="RHEA-COMP:9603"/>
        <dbReference type="ChEBI" id="CHEBI:15378"/>
        <dbReference type="ChEBI" id="CHEBI:58405"/>
        <dbReference type="ChEBI" id="CHEBI:60033"/>
        <dbReference type="ChEBI" id="CHEBI:78435"/>
        <dbReference type="EC" id="2.4.99.28"/>
    </reaction>
</comment>
<evidence type="ECO:0000256" key="5">
    <source>
        <dbReference type="ARBA" id="ARBA00022475"/>
    </source>
</evidence>
<feature type="coiled-coil region" evidence="23">
    <location>
        <begin position="776"/>
        <end position="904"/>
    </location>
</feature>
<gene>
    <name evidence="28" type="ORF">WMO41_10190</name>
</gene>
<keyword evidence="10 25" id="KW-0812">Transmembrane</keyword>
<feature type="transmembrane region" description="Helical" evidence="25">
    <location>
        <begin position="36"/>
        <end position="54"/>
    </location>
</feature>
<keyword evidence="16 25" id="KW-0472">Membrane</keyword>
<evidence type="ECO:0000256" key="9">
    <source>
        <dbReference type="ARBA" id="ARBA00022679"/>
    </source>
</evidence>
<keyword evidence="7" id="KW-0645">Protease</keyword>
<keyword evidence="23" id="KW-0175">Coiled coil</keyword>
<keyword evidence="9" id="KW-0808">Transferase</keyword>
<dbReference type="Proteomes" id="UP001437460">
    <property type="component" value="Unassembled WGS sequence"/>
</dbReference>
<dbReference type="InterPro" id="IPR036950">
    <property type="entry name" value="PBP_transglycosylase"/>
</dbReference>
<keyword evidence="11" id="KW-0378">Hydrolase</keyword>
<dbReference type="SUPFAM" id="SSF53955">
    <property type="entry name" value="Lysozyme-like"/>
    <property type="match status" value="1"/>
</dbReference>
<dbReference type="PANTHER" id="PTHR32282:SF11">
    <property type="entry name" value="PENICILLIN-BINDING PROTEIN 1B"/>
    <property type="match status" value="1"/>
</dbReference>
<name>A0ABV1HMI9_9FIRM</name>
<evidence type="ECO:0000256" key="18">
    <source>
        <dbReference type="ARBA" id="ARBA00023268"/>
    </source>
</evidence>
<comment type="caution">
    <text evidence="28">The sequence shown here is derived from an EMBL/GenBank/DDBJ whole genome shotgun (WGS) entry which is preliminary data.</text>
</comment>
<evidence type="ECO:0000256" key="3">
    <source>
        <dbReference type="ARBA" id="ARBA00012448"/>
    </source>
</evidence>